<dbReference type="EMBL" id="MGKY01000006">
    <property type="protein sequence ID" value="OGN34110.1"/>
    <property type="molecule type" value="Genomic_DNA"/>
</dbReference>
<proteinExistence type="predicted"/>
<accession>A0A1F8HAC0</accession>
<sequence>MDMIKKFFAKLMNFTEQKENFAKSAFRADQKEQERMARERHEQIMAEREHKYVSERTVPSEGEILGPS</sequence>
<gene>
    <name evidence="1" type="ORF">A3G51_00795</name>
</gene>
<dbReference type="Proteomes" id="UP000177745">
    <property type="component" value="Unassembled WGS sequence"/>
</dbReference>
<dbReference type="AlphaFoldDB" id="A0A1F8HAC0"/>
<comment type="caution">
    <text evidence="1">The sequence shown here is derived from an EMBL/GenBank/DDBJ whole genome shotgun (WGS) entry which is preliminary data.</text>
</comment>
<reference evidence="1 2" key="1">
    <citation type="journal article" date="2016" name="Nat. Commun.">
        <title>Thousands of microbial genomes shed light on interconnected biogeochemical processes in an aquifer system.</title>
        <authorList>
            <person name="Anantharaman K."/>
            <person name="Brown C.T."/>
            <person name="Hug L.A."/>
            <person name="Sharon I."/>
            <person name="Castelle C.J."/>
            <person name="Probst A.J."/>
            <person name="Thomas B.C."/>
            <person name="Singh A."/>
            <person name="Wilkins M.J."/>
            <person name="Karaoz U."/>
            <person name="Brodie E.L."/>
            <person name="Williams K.H."/>
            <person name="Hubbard S.S."/>
            <person name="Banfield J.F."/>
        </authorList>
    </citation>
    <scope>NUCLEOTIDE SEQUENCE [LARGE SCALE GENOMIC DNA]</scope>
</reference>
<name>A0A1F8HAC0_9BACT</name>
<organism evidence="1 2">
    <name type="scientific">Candidatus Yanofskybacteria bacterium RIFCSPLOWO2_12_FULL_43_11b</name>
    <dbReference type="NCBI Taxonomy" id="1802710"/>
    <lineage>
        <taxon>Bacteria</taxon>
        <taxon>Candidatus Yanofskyibacteriota</taxon>
    </lineage>
</organism>
<evidence type="ECO:0000313" key="2">
    <source>
        <dbReference type="Proteomes" id="UP000177745"/>
    </source>
</evidence>
<evidence type="ECO:0000313" key="1">
    <source>
        <dbReference type="EMBL" id="OGN34110.1"/>
    </source>
</evidence>
<protein>
    <submittedName>
        <fullName evidence="1">Uncharacterized protein</fullName>
    </submittedName>
</protein>